<protein>
    <recommendedName>
        <fullName evidence="4">Membrane protein YmcC</fullName>
    </recommendedName>
</protein>
<dbReference type="AlphaFoldDB" id="A0A1H3NUV2"/>
<organism evidence="2 3">
    <name type="scientific">Asanoa ishikariensis</name>
    <dbReference type="NCBI Taxonomy" id="137265"/>
    <lineage>
        <taxon>Bacteria</taxon>
        <taxon>Bacillati</taxon>
        <taxon>Actinomycetota</taxon>
        <taxon>Actinomycetes</taxon>
        <taxon>Micromonosporales</taxon>
        <taxon>Micromonosporaceae</taxon>
        <taxon>Asanoa</taxon>
    </lineage>
</organism>
<sequence length="183" mass="19923">MIVALIVASEIGFWVLLGAGLVARYLLRLRRLSTVLLVGSPVLDLVLLVATVVDLRRGATAGPFHGLAAVYLGFSVMFGHAMIRWADQRFAHRFAGGPPPWKPPRGGWARTRHEWREWGKAVAACAISAALLGAGILMVGDAERSAQLLGWLTRMGWVAGIWFVVGPAWATLFPGRPKEDAFR</sequence>
<feature type="transmembrane region" description="Helical" evidence="1">
    <location>
        <begin position="34"/>
        <end position="52"/>
    </location>
</feature>
<feature type="transmembrane region" description="Helical" evidence="1">
    <location>
        <begin position="64"/>
        <end position="83"/>
    </location>
</feature>
<feature type="transmembrane region" description="Helical" evidence="1">
    <location>
        <begin position="6"/>
        <end position="27"/>
    </location>
</feature>
<dbReference type="EMBL" id="FNQB01000001">
    <property type="protein sequence ID" value="SDY92662.1"/>
    <property type="molecule type" value="Genomic_DNA"/>
</dbReference>
<dbReference type="RefSeq" id="WP_090790048.1">
    <property type="nucleotide sequence ID" value="NZ_BOND01000026.1"/>
</dbReference>
<evidence type="ECO:0000256" key="1">
    <source>
        <dbReference type="SAM" id="Phobius"/>
    </source>
</evidence>
<keyword evidence="1" id="KW-0472">Membrane</keyword>
<proteinExistence type="predicted"/>
<name>A0A1H3NUV2_9ACTN</name>
<reference evidence="3" key="1">
    <citation type="submission" date="2016-10" db="EMBL/GenBank/DDBJ databases">
        <authorList>
            <person name="Varghese N."/>
            <person name="Submissions S."/>
        </authorList>
    </citation>
    <scope>NUCLEOTIDE SEQUENCE [LARGE SCALE GENOMIC DNA]</scope>
    <source>
        <strain evidence="3">DSM 44718</strain>
    </source>
</reference>
<gene>
    <name evidence="2" type="ORF">SAMN05421684_2351</name>
</gene>
<dbReference type="Proteomes" id="UP000199632">
    <property type="component" value="Unassembled WGS sequence"/>
</dbReference>
<evidence type="ECO:0000313" key="2">
    <source>
        <dbReference type="EMBL" id="SDY92662.1"/>
    </source>
</evidence>
<accession>A0A1H3NUV2</accession>
<evidence type="ECO:0000313" key="3">
    <source>
        <dbReference type="Proteomes" id="UP000199632"/>
    </source>
</evidence>
<evidence type="ECO:0008006" key="4">
    <source>
        <dbReference type="Google" id="ProtNLM"/>
    </source>
</evidence>
<keyword evidence="1" id="KW-0812">Transmembrane</keyword>
<feature type="transmembrane region" description="Helical" evidence="1">
    <location>
        <begin position="151"/>
        <end position="173"/>
    </location>
</feature>
<keyword evidence="1" id="KW-1133">Transmembrane helix</keyword>
<keyword evidence="3" id="KW-1185">Reference proteome</keyword>
<feature type="transmembrane region" description="Helical" evidence="1">
    <location>
        <begin position="118"/>
        <end position="139"/>
    </location>
</feature>
<dbReference type="STRING" id="137265.SAMN05421684_2351"/>
<dbReference type="OrthoDB" id="2082317at2"/>